<evidence type="ECO:0000259" key="2">
    <source>
        <dbReference type="PROSITE" id="PS50995"/>
    </source>
</evidence>
<dbReference type="InterPro" id="IPR050769">
    <property type="entry name" value="NAT_camello-type"/>
</dbReference>
<dbReference type="GO" id="GO:0008080">
    <property type="term" value="F:N-acetyltransferase activity"/>
    <property type="evidence" value="ECO:0007669"/>
    <property type="project" value="InterPro"/>
</dbReference>
<dbReference type="Gene3D" id="3.40.630.30">
    <property type="match status" value="1"/>
</dbReference>
<dbReference type="AlphaFoldDB" id="A0A504UYN6"/>
<dbReference type="PANTHER" id="PTHR13947:SF37">
    <property type="entry name" value="LD18367P"/>
    <property type="match status" value="1"/>
</dbReference>
<name>A0A504UYN6_9HYPH</name>
<dbReference type="PANTHER" id="PTHR13947">
    <property type="entry name" value="GNAT FAMILY N-ACETYLTRANSFERASE"/>
    <property type="match status" value="1"/>
</dbReference>
<protein>
    <submittedName>
        <fullName evidence="4">MarR family transcriptional regulator</fullName>
    </submittedName>
</protein>
<organism evidence="4 5">
    <name type="scientific">Rhizobium glycinendophyticum</name>
    <dbReference type="NCBI Taxonomy" id="2589807"/>
    <lineage>
        <taxon>Bacteria</taxon>
        <taxon>Pseudomonadati</taxon>
        <taxon>Pseudomonadota</taxon>
        <taxon>Alphaproteobacteria</taxon>
        <taxon>Hyphomicrobiales</taxon>
        <taxon>Rhizobiaceae</taxon>
        <taxon>Rhizobium/Agrobacterium group</taxon>
        <taxon>Rhizobium</taxon>
    </lineage>
</organism>
<accession>A0A504UYN6</accession>
<proteinExistence type="predicted"/>
<dbReference type="InterPro" id="IPR036388">
    <property type="entry name" value="WH-like_DNA-bd_sf"/>
</dbReference>
<dbReference type="RefSeq" id="WP_140826653.1">
    <property type="nucleotide sequence ID" value="NZ_VFYP01000001.1"/>
</dbReference>
<evidence type="ECO:0000259" key="3">
    <source>
        <dbReference type="PROSITE" id="PS51186"/>
    </source>
</evidence>
<keyword evidence="5" id="KW-1185">Reference proteome</keyword>
<dbReference type="InterPro" id="IPR036390">
    <property type="entry name" value="WH_DNA-bd_sf"/>
</dbReference>
<dbReference type="CDD" id="cd04301">
    <property type="entry name" value="NAT_SF"/>
    <property type="match status" value="1"/>
</dbReference>
<dbReference type="GO" id="GO:0003700">
    <property type="term" value="F:DNA-binding transcription factor activity"/>
    <property type="evidence" value="ECO:0007669"/>
    <property type="project" value="InterPro"/>
</dbReference>
<dbReference type="PROSITE" id="PS50995">
    <property type="entry name" value="HTH_MARR_2"/>
    <property type="match status" value="1"/>
</dbReference>
<evidence type="ECO:0000313" key="5">
    <source>
        <dbReference type="Proteomes" id="UP000316429"/>
    </source>
</evidence>
<feature type="domain" description="N-acetyltransferase" evidence="3">
    <location>
        <begin position="157"/>
        <end position="313"/>
    </location>
</feature>
<dbReference type="Gene3D" id="1.10.10.10">
    <property type="entry name" value="Winged helix-like DNA-binding domain superfamily/Winged helix DNA-binding domain"/>
    <property type="match status" value="1"/>
</dbReference>
<dbReference type="SUPFAM" id="SSF55729">
    <property type="entry name" value="Acyl-CoA N-acyltransferases (Nat)"/>
    <property type="match status" value="1"/>
</dbReference>
<comment type="caution">
    <text evidence="4">The sequence shown here is derived from an EMBL/GenBank/DDBJ whole genome shotgun (WGS) entry which is preliminary data.</text>
</comment>
<dbReference type="SUPFAM" id="SSF46785">
    <property type="entry name" value="Winged helix' DNA-binding domain"/>
    <property type="match status" value="1"/>
</dbReference>
<gene>
    <name evidence="4" type="ORF">FJQ55_05405</name>
</gene>
<evidence type="ECO:0000313" key="4">
    <source>
        <dbReference type="EMBL" id="TPP10302.1"/>
    </source>
</evidence>
<dbReference type="InterPro" id="IPR000182">
    <property type="entry name" value="GNAT_dom"/>
</dbReference>
<dbReference type="EMBL" id="VFYP01000001">
    <property type="protein sequence ID" value="TPP10302.1"/>
    <property type="molecule type" value="Genomic_DNA"/>
</dbReference>
<dbReference type="Proteomes" id="UP000316429">
    <property type="component" value="Unassembled WGS sequence"/>
</dbReference>
<evidence type="ECO:0000256" key="1">
    <source>
        <dbReference type="ARBA" id="ARBA00022679"/>
    </source>
</evidence>
<dbReference type="SMART" id="SM00347">
    <property type="entry name" value="HTH_MARR"/>
    <property type="match status" value="1"/>
</dbReference>
<reference evidence="4 5" key="1">
    <citation type="submission" date="2019-06" db="EMBL/GenBank/DDBJ databases">
        <title>Rhizobium sp. CL12 isolated from roots of soybean.</title>
        <authorList>
            <person name="Wang C."/>
        </authorList>
    </citation>
    <scope>NUCLEOTIDE SEQUENCE [LARGE SCALE GENOMIC DNA]</scope>
    <source>
        <strain evidence="4 5">CL12</strain>
    </source>
</reference>
<dbReference type="Pfam" id="PF12802">
    <property type="entry name" value="MarR_2"/>
    <property type="match status" value="1"/>
</dbReference>
<dbReference type="PROSITE" id="PS51186">
    <property type="entry name" value="GNAT"/>
    <property type="match status" value="1"/>
</dbReference>
<feature type="domain" description="HTH marR-type" evidence="2">
    <location>
        <begin position="8"/>
        <end position="144"/>
    </location>
</feature>
<dbReference type="InterPro" id="IPR000835">
    <property type="entry name" value="HTH_MarR-typ"/>
</dbReference>
<dbReference type="OrthoDB" id="273614at2"/>
<dbReference type="InterPro" id="IPR016181">
    <property type="entry name" value="Acyl_CoA_acyltransferase"/>
</dbReference>
<dbReference type="Pfam" id="PF00583">
    <property type="entry name" value="Acetyltransf_1"/>
    <property type="match status" value="1"/>
</dbReference>
<keyword evidence="1" id="KW-0808">Transferase</keyword>
<sequence>MASLPPNGLALVEDIRAQSRKLVRALGFMGGAFAGTELPPSSVHALIEIDAQPGISAAALCDLLRLDKSSVSRLLRKLVAMGDVSEMPDSADARIKRLTLTEKGRRRVALIHDYARSQVAGALERLDPQDHRAVLDGLTLYAEALAPAPGKTAAPSEILPGYRPGLIAGITRMHIDYYTRTAGFGRAFEAVVAGGLADFCARLDHPDNEIWTVLCGGRIVGSIAIDGQDLGPGMAHLRWFILDDSLRGLGFGRRLMAQALAFVDSRRFEETHLWTFDGLHAARHLYEAHGFRLTEQRPGAQWGSEVLEQRFVRRNARAVPHA</sequence>